<evidence type="ECO:0000313" key="3">
    <source>
        <dbReference type="Proteomes" id="UP000250235"/>
    </source>
</evidence>
<dbReference type="EMBL" id="KQ998943">
    <property type="protein sequence ID" value="KZV42867.1"/>
    <property type="molecule type" value="Genomic_DNA"/>
</dbReference>
<feature type="region of interest" description="Disordered" evidence="1">
    <location>
        <begin position="235"/>
        <end position="255"/>
    </location>
</feature>
<feature type="region of interest" description="Disordered" evidence="1">
    <location>
        <begin position="323"/>
        <end position="342"/>
    </location>
</feature>
<sequence>MASSYYTNTLHVNFESVLAMDDPVIYEAALVDFFENASVRDGMVVSTVHGVTVEISEQLFAETFELPVEGLTDLTEIPKDLVADVRSIVSFYGEPISMSWKKRKMKFEYRLFSVIVWQRPYRIKWTSILFNILKKMVAPGSRQAKGYAVQISLLLETVPNLEMGESSEFPSSKILTDKTFHRYIVLNEKFGAEVVAAAPQVTKAPKKQAASKKRPTAAAIGEPVLKRIGLVEPSVEEQREATSAVPDDEDISAEKKPAVEVAATTGEQEPAVEHMDEQMAEPTADEETVVENTTEPAVESSVDDMDNIIEQVLAETAHIEADEEDHGVGTSDVGDQPAGTADDSVTWFDLPYEVLIARDSKRVFETASDTEDEEMETIDVGYQQLQTVDAAVSRADAAADYFVEEPVEETETEAGELSADEAKSVEYILMTIPVDVPLPSAGVEINKITLGKDIKIPGVDERTWYLANLPQIRVDDKGKEPLMEKDPVKGNPVKEQVLLILADIECLVQLREMIIDDVDRFFNSFSFKKLASLKVEDISAKEELVLSLNTLDKGLRDALLQQGEDLRKLIQNVRQDGRTLDDVQTLRFNEFRKCFLAHSAAVTADSMDFLKELRSINAEVTSLDEQVAATRNDLLEFSAKAQETLNHITNQLSEFISYINHGGNDKKGGVSSSLPQPPPDDQNRGSGNTGGDNVCTTYIVDRFSGSMSREGRGKGRSGGNRSGYSKRRRFDSGGTFRRSFEDWLG</sequence>
<dbReference type="Proteomes" id="UP000250235">
    <property type="component" value="Unassembled WGS sequence"/>
</dbReference>
<reference evidence="2 3" key="1">
    <citation type="journal article" date="2015" name="Proc. Natl. Acad. Sci. U.S.A.">
        <title>The resurrection genome of Boea hygrometrica: A blueprint for survival of dehydration.</title>
        <authorList>
            <person name="Xiao L."/>
            <person name="Yang G."/>
            <person name="Zhang L."/>
            <person name="Yang X."/>
            <person name="Zhao S."/>
            <person name="Ji Z."/>
            <person name="Zhou Q."/>
            <person name="Hu M."/>
            <person name="Wang Y."/>
            <person name="Chen M."/>
            <person name="Xu Y."/>
            <person name="Jin H."/>
            <person name="Xiao X."/>
            <person name="Hu G."/>
            <person name="Bao F."/>
            <person name="Hu Y."/>
            <person name="Wan P."/>
            <person name="Li L."/>
            <person name="Deng X."/>
            <person name="Kuang T."/>
            <person name="Xiang C."/>
            <person name="Zhu J.K."/>
            <person name="Oliver M.J."/>
            <person name="He Y."/>
        </authorList>
    </citation>
    <scope>NUCLEOTIDE SEQUENCE [LARGE SCALE GENOMIC DNA]</scope>
    <source>
        <strain evidence="3">cv. XS01</strain>
    </source>
</reference>
<feature type="region of interest" description="Disordered" evidence="1">
    <location>
        <begin position="706"/>
        <end position="732"/>
    </location>
</feature>
<keyword evidence="3" id="KW-1185">Reference proteome</keyword>
<evidence type="ECO:0000313" key="2">
    <source>
        <dbReference type="EMBL" id="KZV42867.1"/>
    </source>
</evidence>
<accession>A0A2Z7C815</accession>
<proteinExistence type="predicted"/>
<dbReference type="AlphaFoldDB" id="A0A2Z7C815"/>
<organism evidence="2 3">
    <name type="scientific">Dorcoceras hygrometricum</name>
    <dbReference type="NCBI Taxonomy" id="472368"/>
    <lineage>
        <taxon>Eukaryota</taxon>
        <taxon>Viridiplantae</taxon>
        <taxon>Streptophyta</taxon>
        <taxon>Embryophyta</taxon>
        <taxon>Tracheophyta</taxon>
        <taxon>Spermatophyta</taxon>
        <taxon>Magnoliopsida</taxon>
        <taxon>eudicotyledons</taxon>
        <taxon>Gunneridae</taxon>
        <taxon>Pentapetalae</taxon>
        <taxon>asterids</taxon>
        <taxon>lamiids</taxon>
        <taxon>Lamiales</taxon>
        <taxon>Gesneriaceae</taxon>
        <taxon>Didymocarpoideae</taxon>
        <taxon>Trichosporeae</taxon>
        <taxon>Loxocarpinae</taxon>
        <taxon>Dorcoceras</taxon>
    </lineage>
</organism>
<feature type="region of interest" description="Disordered" evidence="1">
    <location>
        <begin position="666"/>
        <end position="694"/>
    </location>
</feature>
<gene>
    <name evidence="2" type="ORF">F511_17471</name>
</gene>
<protein>
    <submittedName>
        <fullName evidence="2">Kinesin-3</fullName>
    </submittedName>
</protein>
<name>A0A2Z7C815_9LAMI</name>
<evidence type="ECO:0000256" key="1">
    <source>
        <dbReference type="SAM" id="MobiDB-lite"/>
    </source>
</evidence>